<evidence type="ECO:0008006" key="3">
    <source>
        <dbReference type="Google" id="ProtNLM"/>
    </source>
</evidence>
<dbReference type="RefSeq" id="WP_191205981.1">
    <property type="nucleotide sequence ID" value="NZ_JACXZA010000006.1"/>
</dbReference>
<sequence>MNEFQVGKMYNAIEYEQESSFTVLEKRKAVMYVVKWTDDEDETLAEPSIVEKWTEQWRLRNGSANDDENTLTVGKEYHGIKAGVESKFELLEKRDLVQYRIKWDYSDQEVLTEPSLMKKWTNAWKEKHGLENWESEGDTRRNVKVQAQVKESLELLKSQFKFRTESDVIQALLELYKETDYYPKKFINCLLELRR</sequence>
<accession>A0ABR8N352</accession>
<organism evidence="1 2">
    <name type="scientific">Paenibacillus terricola</name>
    <dbReference type="NCBI Taxonomy" id="2763503"/>
    <lineage>
        <taxon>Bacteria</taxon>
        <taxon>Bacillati</taxon>
        <taxon>Bacillota</taxon>
        <taxon>Bacilli</taxon>
        <taxon>Bacillales</taxon>
        <taxon>Paenibacillaceae</taxon>
        <taxon>Paenibacillus</taxon>
    </lineage>
</organism>
<dbReference type="Proteomes" id="UP000609346">
    <property type="component" value="Unassembled WGS sequence"/>
</dbReference>
<keyword evidence="2" id="KW-1185">Reference proteome</keyword>
<evidence type="ECO:0000313" key="2">
    <source>
        <dbReference type="Proteomes" id="UP000609346"/>
    </source>
</evidence>
<dbReference type="EMBL" id="JACXZA010000006">
    <property type="protein sequence ID" value="MBD3921696.1"/>
    <property type="molecule type" value="Genomic_DNA"/>
</dbReference>
<comment type="caution">
    <text evidence="1">The sequence shown here is derived from an EMBL/GenBank/DDBJ whole genome shotgun (WGS) entry which is preliminary data.</text>
</comment>
<gene>
    <name evidence="1" type="ORF">H8B09_23220</name>
</gene>
<proteinExistence type="predicted"/>
<evidence type="ECO:0000313" key="1">
    <source>
        <dbReference type="EMBL" id="MBD3921696.1"/>
    </source>
</evidence>
<name>A0ABR8N352_9BACL</name>
<reference evidence="1 2" key="1">
    <citation type="submission" date="2020-09" db="EMBL/GenBank/DDBJ databases">
        <title>Paenibacillus sp. strain PR3 16S rRNA gene Genome sequencing and assembly.</title>
        <authorList>
            <person name="Kim J."/>
        </authorList>
    </citation>
    <scope>NUCLEOTIDE SEQUENCE [LARGE SCALE GENOMIC DNA]</scope>
    <source>
        <strain evidence="1 2">PR3</strain>
    </source>
</reference>
<protein>
    <recommendedName>
        <fullName evidence="3">Chromo domain-containing protein</fullName>
    </recommendedName>
</protein>